<organism evidence="14 15">
    <name type="scientific">Andreesenia angusta</name>
    <dbReference type="NCBI Taxonomy" id="39480"/>
    <lineage>
        <taxon>Bacteria</taxon>
        <taxon>Bacillati</taxon>
        <taxon>Bacillota</taxon>
        <taxon>Tissierellia</taxon>
        <taxon>Tissierellales</taxon>
        <taxon>Gottschalkiaceae</taxon>
        <taxon>Andreesenia</taxon>
    </lineage>
</organism>
<dbReference type="OrthoDB" id="9814363at2"/>
<evidence type="ECO:0000256" key="5">
    <source>
        <dbReference type="ARBA" id="ARBA00022989"/>
    </source>
</evidence>
<reference evidence="14 15" key="1">
    <citation type="submission" date="2016-09" db="EMBL/GenBank/DDBJ databases">
        <title>Genome sequence of Eubacterium angustum.</title>
        <authorList>
            <person name="Poehlein A."/>
            <person name="Daniel R."/>
        </authorList>
    </citation>
    <scope>NUCLEOTIDE SEQUENCE [LARGE SCALE GENOMIC DNA]</scope>
    <source>
        <strain evidence="14 15">DSM 1989</strain>
    </source>
</reference>
<sequence length="662" mass="70862">MKSLKTKLILYFGVLVLILSISLGYASLRESRLALTESVENGLNLLSDESAKALESRVGIQKRTIEVVSMDQGVKSMDWEIQKSVIKPYVESTGFMDIGVVGLDGVAKYTDGSTADLGDRDYVKKALGGDVVVSDVIISRVTGEPVIMYAAPIKSGDSVVGALVGRRDGNVLSEITDDIGYGENGYAYMINSEGTMVAHPNRENVTEQVNLIAESESDSSLKSAAEMFKRIVSDETGIGKYSLNGKEMYASFAKVKGTDWSLVITAEEDEVMAAVPKMQSKIFYIAVSILAISIAIVYIIGNMIAKPILAGVLHTEKIASLDISEDVPAIYMQNKDEIGRLARALQTMTENLRDIVSEISQSSEQVSSSSEELTATAQQSANAAGEVSKTIEDIARGASDQAKSTEEGSEKAILLGKAIEMDEEYLEGLNKSAEKIIEVVESGLGEMEVLGAKTEESNNAAGEIYGIIVKTNESAEKIGEASEVISSIADQTNLLALNAAIEAARAGEMGKGFAVVAEEIRKLAEQSSESTGEIKKIVSELQENSQNAVSTMEAVGGIVREQTESVERSRENYRLISEAMEKTGDSISKLNGSSIEMGKMKEDILETLESLSAIAEENSASTEEATASIQEQTASVEEIADASEGLSRLAVELGDVISKFKV</sequence>
<dbReference type="CDD" id="cd06225">
    <property type="entry name" value="HAMP"/>
    <property type="match status" value="1"/>
</dbReference>
<dbReference type="CDD" id="cd12914">
    <property type="entry name" value="PDC1_DGC_like"/>
    <property type="match status" value="1"/>
</dbReference>
<comment type="similarity">
    <text evidence="8">Belongs to the methyl-accepting chemotaxis (MCP) protein family.</text>
</comment>
<dbReference type="InterPro" id="IPR003660">
    <property type="entry name" value="HAMP_dom"/>
</dbReference>
<evidence type="ECO:0000256" key="9">
    <source>
        <dbReference type="PROSITE-ProRule" id="PRU00284"/>
    </source>
</evidence>
<evidence type="ECO:0000313" key="14">
    <source>
        <dbReference type="EMBL" id="OHW62325.1"/>
    </source>
</evidence>
<evidence type="ECO:0000259" key="12">
    <source>
        <dbReference type="PROSITE" id="PS50111"/>
    </source>
</evidence>
<evidence type="ECO:0000313" key="15">
    <source>
        <dbReference type="Proteomes" id="UP000180254"/>
    </source>
</evidence>
<proteinExistence type="inferred from homology"/>
<feature type="transmembrane region" description="Helical" evidence="11">
    <location>
        <begin position="282"/>
        <end position="301"/>
    </location>
</feature>
<comment type="subcellular location">
    <subcellularLocation>
        <location evidence="1">Cell membrane</location>
        <topology evidence="1">Multi-pass membrane protein</topology>
    </subcellularLocation>
</comment>
<dbReference type="InterPro" id="IPR004089">
    <property type="entry name" value="MCPsignal_dom"/>
</dbReference>
<dbReference type="Pfam" id="PF00015">
    <property type="entry name" value="MCPsignal"/>
    <property type="match status" value="1"/>
</dbReference>
<evidence type="ECO:0000256" key="8">
    <source>
        <dbReference type="ARBA" id="ARBA00029447"/>
    </source>
</evidence>
<dbReference type="Pfam" id="PF02743">
    <property type="entry name" value="dCache_1"/>
    <property type="match status" value="1"/>
</dbReference>
<comment type="caution">
    <text evidence="14">The sequence shown here is derived from an EMBL/GenBank/DDBJ whole genome shotgun (WGS) entry which is preliminary data.</text>
</comment>
<dbReference type="PANTHER" id="PTHR32089">
    <property type="entry name" value="METHYL-ACCEPTING CHEMOTAXIS PROTEIN MCPB"/>
    <property type="match status" value="1"/>
</dbReference>
<dbReference type="EMBL" id="MKIE01000004">
    <property type="protein sequence ID" value="OHW62325.1"/>
    <property type="molecule type" value="Genomic_DNA"/>
</dbReference>
<feature type="compositionally biased region" description="Polar residues" evidence="10">
    <location>
        <begin position="373"/>
        <end position="382"/>
    </location>
</feature>
<keyword evidence="2" id="KW-1003">Cell membrane</keyword>
<feature type="region of interest" description="Disordered" evidence="10">
    <location>
        <begin position="363"/>
        <end position="384"/>
    </location>
</feature>
<protein>
    <submittedName>
        <fullName evidence="14">Methyl-accepting chemotaxis protein McpA</fullName>
    </submittedName>
</protein>
<dbReference type="Gene3D" id="3.30.450.20">
    <property type="entry name" value="PAS domain"/>
    <property type="match status" value="1"/>
</dbReference>
<keyword evidence="7 9" id="KW-0807">Transducer</keyword>
<dbReference type="SMART" id="SM00283">
    <property type="entry name" value="MA"/>
    <property type="match status" value="1"/>
</dbReference>
<dbReference type="GO" id="GO:0006935">
    <property type="term" value="P:chemotaxis"/>
    <property type="evidence" value="ECO:0007669"/>
    <property type="project" value="UniProtKB-KW"/>
</dbReference>
<feature type="domain" description="HAMP" evidence="13">
    <location>
        <begin position="302"/>
        <end position="357"/>
    </location>
</feature>
<dbReference type="GO" id="GO:0005886">
    <property type="term" value="C:plasma membrane"/>
    <property type="evidence" value="ECO:0007669"/>
    <property type="project" value="UniProtKB-SubCell"/>
</dbReference>
<evidence type="ECO:0000256" key="1">
    <source>
        <dbReference type="ARBA" id="ARBA00004651"/>
    </source>
</evidence>
<keyword evidence="4 11" id="KW-0812">Transmembrane</keyword>
<keyword evidence="3" id="KW-0145">Chemotaxis</keyword>
<evidence type="ECO:0000259" key="13">
    <source>
        <dbReference type="PROSITE" id="PS50885"/>
    </source>
</evidence>
<dbReference type="InterPro" id="IPR033479">
    <property type="entry name" value="dCache_1"/>
</dbReference>
<evidence type="ECO:0000256" key="10">
    <source>
        <dbReference type="SAM" id="MobiDB-lite"/>
    </source>
</evidence>
<evidence type="ECO:0000256" key="4">
    <source>
        <dbReference type="ARBA" id="ARBA00022692"/>
    </source>
</evidence>
<dbReference type="Gene3D" id="1.10.287.950">
    <property type="entry name" value="Methyl-accepting chemotaxis protein"/>
    <property type="match status" value="1"/>
</dbReference>
<dbReference type="CDD" id="cd12912">
    <property type="entry name" value="PDC2_MCP_like"/>
    <property type="match status" value="1"/>
</dbReference>
<dbReference type="SUPFAM" id="SSF58104">
    <property type="entry name" value="Methyl-accepting chemotaxis protein (MCP) signaling domain"/>
    <property type="match status" value="1"/>
</dbReference>
<evidence type="ECO:0000256" key="6">
    <source>
        <dbReference type="ARBA" id="ARBA00023136"/>
    </source>
</evidence>
<dbReference type="PROSITE" id="PS50885">
    <property type="entry name" value="HAMP"/>
    <property type="match status" value="1"/>
</dbReference>
<dbReference type="STRING" id="39480.EUAN_13950"/>
<dbReference type="Proteomes" id="UP000180254">
    <property type="component" value="Unassembled WGS sequence"/>
</dbReference>
<dbReference type="RefSeq" id="WP_071063028.1">
    <property type="nucleotide sequence ID" value="NZ_MKIE01000004.1"/>
</dbReference>
<evidence type="ECO:0000256" key="11">
    <source>
        <dbReference type="SAM" id="Phobius"/>
    </source>
</evidence>
<keyword evidence="6 11" id="KW-0472">Membrane</keyword>
<gene>
    <name evidence="14" type="primary">mcpA_2</name>
    <name evidence="14" type="ORF">EUAN_13950</name>
</gene>
<accession>A0A1S1V7B0</accession>
<feature type="compositionally biased region" description="Low complexity" evidence="10">
    <location>
        <begin position="363"/>
        <end position="372"/>
    </location>
</feature>
<evidence type="ECO:0000256" key="7">
    <source>
        <dbReference type="ARBA" id="ARBA00023224"/>
    </source>
</evidence>
<evidence type="ECO:0000256" key="3">
    <source>
        <dbReference type="ARBA" id="ARBA00022500"/>
    </source>
</evidence>
<feature type="domain" description="Methyl-accepting transducer" evidence="12">
    <location>
        <begin position="348"/>
        <end position="633"/>
    </location>
</feature>
<dbReference type="PROSITE" id="PS50111">
    <property type="entry name" value="CHEMOTAXIS_TRANSDUC_2"/>
    <property type="match status" value="1"/>
</dbReference>
<evidence type="ECO:0000256" key="2">
    <source>
        <dbReference type="ARBA" id="ARBA00022475"/>
    </source>
</evidence>
<keyword evidence="15" id="KW-1185">Reference proteome</keyword>
<dbReference type="SMART" id="SM00304">
    <property type="entry name" value="HAMP"/>
    <property type="match status" value="1"/>
</dbReference>
<name>A0A1S1V7B0_9FIRM</name>
<keyword evidence="5 11" id="KW-1133">Transmembrane helix</keyword>
<dbReference type="PANTHER" id="PTHR32089:SF112">
    <property type="entry name" value="LYSOZYME-LIKE PROTEIN-RELATED"/>
    <property type="match status" value="1"/>
</dbReference>
<dbReference type="GO" id="GO:0007165">
    <property type="term" value="P:signal transduction"/>
    <property type="evidence" value="ECO:0007669"/>
    <property type="project" value="UniProtKB-KW"/>
</dbReference>
<dbReference type="Pfam" id="PF00672">
    <property type="entry name" value="HAMP"/>
    <property type="match status" value="1"/>
</dbReference>
<dbReference type="AlphaFoldDB" id="A0A1S1V7B0"/>